<evidence type="ECO:0000259" key="2">
    <source>
        <dbReference type="PROSITE" id="PS50828"/>
    </source>
</evidence>
<dbReference type="RefSeq" id="WP_147123584.1">
    <property type="nucleotide sequence ID" value="NZ_VOPY01000003.1"/>
</dbReference>
<dbReference type="PROSITE" id="PS50828">
    <property type="entry name" value="SMR"/>
    <property type="match status" value="1"/>
</dbReference>
<name>A0A5C6U9T8_9SPHN</name>
<reference evidence="3 4" key="1">
    <citation type="submission" date="2019-08" db="EMBL/GenBank/DDBJ databases">
        <title>Sphingorhabdus soil sp. nov., isolated from arctic soil.</title>
        <authorList>
            <person name="Liu Y."/>
        </authorList>
    </citation>
    <scope>NUCLEOTIDE SEQUENCE [LARGE SCALE GENOMIC DNA]</scope>
    <source>
        <strain evidence="3 4">D-2Q-5-6</strain>
    </source>
</reference>
<dbReference type="Gene3D" id="3.30.1370.110">
    <property type="match status" value="1"/>
</dbReference>
<dbReference type="OrthoDB" id="7165597at2"/>
<evidence type="ECO:0000313" key="4">
    <source>
        <dbReference type="Proteomes" id="UP000321129"/>
    </source>
</evidence>
<dbReference type="PANTHER" id="PTHR35562">
    <property type="entry name" value="DNA ENDONUCLEASE SMRA-RELATED"/>
    <property type="match status" value="1"/>
</dbReference>
<proteinExistence type="predicted"/>
<sequence length="194" mass="20409">MTRKSRDAALDADGRALWNRVARSVDPLPGRHIFADPAPAPPPTASPKAKAGPRIGRVPPPAPPAPSAKVAPPNGGLDGSWERQIARGRLSADATIDLHGLTLDQAWRRLDFALEEANAIGTRVVLVVTGRGAADPSAGRASAGVIRPRGMIRAKLEDWIAASRHASSIASIRGAHPRHGGAGAVYLILRRRRG</sequence>
<keyword evidence="4" id="KW-1185">Reference proteome</keyword>
<organism evidence="3 4">
    <name type="scientific">Flavisphingopyxis soli</name>
    <dbReference type="NCBI Taxonomy" id="2601267"/>
    <lineage>
        <taxon>Bacteria</taxon>
        <taxon>Pseudomonadati</taxon>
        <taxon>Pseudomonadota</taxon>
        <taxon>Alphaproteobacteria</taxon>
        <taxon>Sphingomonadales</taxon>
        <taxon>Sphingopyxidaceae</taxon>
        <taxon>Flavisphingopyxis</taxon>
    </lineage>
</organism>
<dbReference type="SUPFAM" id="SSF160443">
    <property type="entry name" value="SMR domain-like"/>
    <property type="match status" value="1"/>
</dbReference>
<gene>
    <name evidence="3" type="ORF">FSZ31_11805</name>
</gene>
<evidence type="ECO:0000313" key="3">
    <source>
        <dbReference type="EMBL" id="TXC68348.1"/>
    </source>
</evidence>
<accession>A0A5C6U9T8</accession>
<dbReference type="Pfam" id="PF01713">
    <property type="entry name" value="Smr"/>
    <property type="match status" value="1"/>
</dbReference>
<dbReference type="InterPro" id="IPR002625">
    <property type="entry name" value="Smr_dom"/>
</dbReference>
<dbReference type="Proteomes" id="UP000321129">
    <property type="component" value="Unassembled WGS sequence"/>
</dbReference>
<protein>
    <submittedName>
        <fullName evidence="3">Smr/MutS family protein</fullName>
    </submittedName>
</protein>
<dbReference type="PANTHER" id="PTHR35562:SF2">
    <property type="entry name" value="DNA ENDONUCLEASE SMRA-RELATED"/>
    <property type="match status" value="1"/>
</dbReference>
<feature type="domain" description="Smr" evidence="2">
    <location>
        <begin position="96"/>
        <end position="190"/>
    </location>
</feature>
<evidence type="ECO:0000256" key="1">
    <source>
        <dbReference type="SAM" id="MobiDB-lite"/>
    </source>
</evidence>
<feature type="compositionally biased region" description="Low complexity" evidence="1">
    <location>
        <begin position="46"/>
        <end position="57"/>
    </location>
</feature>
<comment type="caution">
    <text evidence="3">The sequence shown here is derived from an EMBL/GenBank/DDBJ whole genome shotgun (WGS) entry which is preliminary data.</text>
</comment>
<feature type="region of interest" description="Disordered" evidence="1">
    <location>
        <begin position="30"/>
        <end position="80"/>
    </location>
</feature>
<dbReference type="AlphaFoldDB" id="A0A5C6U9T8"/>
<dbReference type="EMBL" id="VOPY01000003">
    <property type="protein sequence ID" value="TXC68348.1"/>
    <property type="molecule type" value="Genomic_DNA"/>
</dbReference>
<dbReference type="InterPro" id="IPR036063">
    <property type="entry name" value="Smr_dom_sf"/>
</dbReference>